<dbReference type="GO" id="GO:0003934">
    <property type="term" value="F:GTP cyclohydrolase I activity"/>
    <property type="evidence" value="ECO:0007669"/>
    <property type="project" value="UniProtKB-EC"/>
</dbReference>
<dbReference type="GO" id="GO:0046654">
    <property type="term" value="P:tetrahydrofolate biosynthetic process"/>
    <property type="evidence" value="ECO:0007669"/>
    <property type="project" value="InterPro"/>
</dbReference>
<dbReference type="GO" id="GO:0005525">
    <property type="term" value="F:GTP binding"/>
    <property type="evidence" value="ECO:0007669"/>
    <property type="project" value="TreeGrafter"/>
</dbReference>
<sequence length="198" mass="21347">MADSSNVTTPSPAQSPREQALAAAVQALLRACDLDLEHSDLVGTPKRVARLWSSLVLSGYDADPAQILGDPVLGEGDTELVVVRDLPCHGMCPHHLMPWVGQATVAYLPAAKLVGFGRLNDLVHCFTRRLTLQERVCNDIADALMQHLSARGAACVITGQHNCLNVPDDKHGTRVVTASYRGEIKTRPDLQAQLISRG</sequence>
<feature type="domain" description="GTP cyclohydrolase I" evidence="7">
    <location>
        <begin position="22"/>
        <end position="195"/>
    </location>
</feature>
<comment type="catalytic activity">
    <reaction evidence="1">
        <text>GTP + H2O = 7,8-dihydroneopterin 3'-triphosphate + formate + H(+)</text>
        <dbReference type="Rhea" id="RHEA:17473"/>
        <dbReference type="ChEBI" id="CHEBI:15377"/>
        <dbReference type="ChEBI" id="CHEBI:15378"/>
        <dbReference type="ChEBI" id="CHEBI:15740"/>
        <dbReference type="ChEBI" id="CHEBI:37565"/>
        <dbReference type="ChEBI" id="CHEBI:58462"/>
        <dbReference type="EC" id="3.5.4.16"/>
    </reaction>
</comment>
<gene>
    <name evidence="8" type="ORF">DB30_00312</name>
</gene>
<dbReference type="AlphaFoldDB" id="A0A0C2DG13"/>
<dbReference type="Pfam" id="PF01227">
    <property type="entry name" value="GTP_cyclohydroI"/>
    <property type="match status" value="1"/>
</dbReference>
<comment type="pathway">
    <text evidence="2">Cofactor biosynthesis; 7,8-dihydroneopterin triphosphate biosynthesis; 7,8-dihydroneopterin triphosphate from GTP: step 1/1.</text>
</comment>
<comment type="caution">
    <text evidence="8">The sequence shown here is derived from an EMBL/GenBank/DDBJ whole genome shotgun (WGS) entry which is preliminary data.</text>
</comment>
<keyword evidence="5" id="KW-0554">One-carbon metabolism</keyword>
<accession>A0A0C2DG13</accession>
<dbReference type="Gene3D" id="3.30.1130.10">
    <property type="match status" value="1"/>
</dbReference>
<dbReference type="GO" id="GO:0006730">
    <property type="term" value="P:one-carbon metabolic process"/>
    <property type="evidence" value="ECO:0007669"/>
    <property type="project" value="UniProtKB-KW"/>
</dbReference>
<dbReference type="GO" id="GO:0005737">
    <property type="term" value="C:cytoplasm"/>
    <property type="evidence" value="ECO:0007669"/>
    <property type="project" value="TreeGrafter"/>
</dbReference>
<evidence type="ECO:0000256" key="4">
    <source>
        <dbReference type="ARBA" id="ARBA00012715"/>
    </source>
</evidence>
<protein>
    <recommendedName>
        <fullName evidence="4">GTP cyclohydrolase I</fullName>
        <ecNumber evidence="4">3.5.4.16</ecNumber>
    </recommendedName>
</protein>
<evidence type="ECO:0000256" key="1">
    <source>
        <dbReference type="ARBA" id="ARBA00001052"/>
    </source>
</evidence>
<dbReference type="InterPro" id="IPR020602">
    <property type="entry name" value="GTP_CycHdrlase_I_dom"/>
</dbReference>
<dbReference type="PANTHER" id="PTHR11109">
    <property type="entry name" value="GTP CYCLOHYDROLASE I"/>
    <property type="match status" value="1"/>
</dbReference>
<dbReference type="Gene3D" id="1.10.286.10">
    <property type="match status" value="1"/>
</dbReference>
<organism evidence="8 9">
    <name type="scientific">Enhygromyxa salina</name>
    <dbReference type="NCBI Taxonomy" id="215803"/>
    <lineage>
        <taxon>Bacteria</taxon>
        <taxon>Pseudomonadati</taxon>
        <taxon>Myxococcota</taxon>
        <taxon>Polyangia</taxon>
        <taxon>Nannocystales</taxon>
        <taxon>Nannocystaceae</taxon>
        <taxon>Enhygromyxa</taxon>
    </lineage>
</organism>
<comment type="similarity">
    <text evidence="3">Belongs to the GTP cyclohydrolase I family.</text>
</comment>
<dbReference type="EMBL" id="JMCC02000010">
    <property type="protein sequence ID" value="KIG18627.1"/>
    <property type="molecule type" value="Genomic_DNA"/>
</dbReference>
<dbReference type="InterPro" id="IPR001474">
    <property type="entry name" value="GTP_CycHdrlase_I"/>
</dbReference>
<dbReference type="InterPro" id="IPR043133">
    <property type="entry name" value="GTP-CH-I_C/QueF"/>
</dbReference>
<evidence type="ECO:0000313" key="8">
    <source>
        <dbReference type="EMBL" id="KIG18627.1"/>
    </source>
</evidence>
<evidence type="ECO:0000313" key="9">
    <source>
        <dbReference type="Proteomes" id="UP000031599"/>
    </source>
</evidence>
<evidence type="ECO:0000256" key="2">
    <source>
        <dbReference type="ARBA" id="ARBA00005080"/>
    </source>
</evidence>
<dbReference type="EC" id="3.5.4.16" evidence="4"/>
<dbReference type="InterPro" id="IPR043134">
    <property type="entry name" value="GTP-CH-I_N"/>
</dbReference>
<evidence type="ECO:0000256" key="3">
    <source>
        <dbReference type="ARBA" id="ARBA00008085"/>
    </source>
</evidence>
<name>A0A0C2DG13_9BACT</name>
<dbReference type="PANTHER" id="PTHR11109:SF7">
    <property type="entry name" value="GTP CYCLOHYDROLASE 1"/>
    <property type="match status" value="1"/>
</dbReference>
<dbReference type="UniPathway" id="UPA00848">
    <property type="reaction ID" value="UER00151"/>
</dbReference>
<dbReference type="GO" id="GO:0008270">
    <property type="term" value="F:zinc ion binding"/>
    <property type="evidence" value="ECO:0007669"/>
    <property type="project" value="TreeGrafter"/>
</dbReference>
<keyword evidence="6 8" id="KW-0378">Hydrolase</keyword>
<evidence type="ECO:0000256" key="5">
    <source>
        <dbReference type="ARBA" id="ARBA00022563"/>
    </source>
</evidence>
<proteinExistence type="inferred from homology"/>
<dbReference type="RefSeq" id="WP_052546955.1">
    <property type="nucleotide sequence ID" value="NZ_JMCC02000010.1"/>
</dbReference>
<dbReference type="SUPFAM" id="SSF55620">
    <property type="entry name" value="Tetrahydrobiopterin biosynthesis enzymes-like"/>
    <property type="match status" value="1"/>
</dbReference>
<dbReference type="GO" id="GO:0006729">
    <property type="term" value="P:tetrahydrobiopterin biosynthetic process"/>
    <property type="evidence" value="ECO:0007669"/>
    <property type="project" value="TreeGrafter"/>
</dbReference>
<evidence type="ECO:0000256" key="6">
    <source>
        <dbReference type="ARBA" id="ARBA00022801"/>
    </source>
</evidence>
<dbReference type="Proteomes" id="UP000031599">
    <property type="component" value="Unassembled WGS sequence"/>
</dbReference>
<dbReference type="PROSITE" id="PS00859">
    <property type="entry name" value="GTP_CYCLOHYDROL_1_1"/>
    <property type="match status" value="1"/>
</dbReference>
<dbReference type="InterPro" id="IPR018234">
    <property type="entry name" value="GTP_CycHdrlase_I_CS"/>
</dbReference>
<reference evidence="8 9" key="1">
    <citation type="submission" date="2014-12" db="EMBL/GenBank/DDBJ databases">
        <title>Genome assembly of Enhygromyxa salina DSM 15201.</title>
        <authorList>
            <person name="Sharma G."/>
            <person name="Subramanian S."/>
        </authorList>
    </citation>
    <scope>NUCLEOTIDE SEQUENCE [LARGE SCALE GENOMIC DNA]</scope>
    <source>
        <strain evidence="8 9">DSM 15201</strain>
    </source>
</reference>
<evidence type="ECO:0000259" key="7">
    <source>
        <dbReference type="Pfam" id="PF01227"/>
    </source>
</evidence>